<dbReference type="EMBL" id="JH817025">
    <property type="protein sequence ID" value="EKC27416.1"/>
    <property type="molecule type" value="Genomic_DNA"/>
</dbReference>
<protein>
    <submittedName>
        <fullName evidence="2">Uncharacterized protein</fullName>
    </submittedName>
</protein>
<dbReference type="HOGENOM" id="CLU_261765_0_0_1"/>
<sequence>MGPSYPSRIGTEFKHDDFVTDQVNNFRSSPIVRGSSSSRDSVADEAKRFRSSPVVSLLPSGSGNGGSEALNNIAQAIQPTREIDGKRYEPMFKEFPDIFLSNEGKDSCFAKLKKVFDKSYPKLPEVERSNDPISYPHPRLAFKLPPFVNPIYRYAINNNVQYVPYKISTSPAPIFVPFTRDSNKLLFPTLPIFLPYVKISINVPEQKRQYFPYIPFQPDKDRIPSQSCSQSRILLPIPGNPKELYSVAAYTLVALQGNQASGAVIAPSNKNIPGLIGPFLGAGSPVQAAPTFPVVPAVIAGPSIKSGGPVIFSAPLGGLRKLDMVSAQPSPRGIYQLPPSVSPVYGYEEGPIFVPYKLSNSRFPMYVGIDRQTYKPVYPQLKVLIPYSKLVTTQKPNGRNYVIYLPFQPDGFRNESCGTPIYIPIPGKDGEFYNYQEHSLDLAPYPSSYKLGGQFPNRPSLGFPGAASAVGFSMGDAVGAITDGYGESLPIPSAGTLMANSMLLKLLCAVTFSVVGVSATFQMVDRKEMAPMVFHPTPYVQFKSGFGESFNEFVAPAPEPSFGIQAQVPVANSLGTGATTLNIAGPESFLNILGNKDSSLGVGANTLIMPDPEPSIGNSGGKGGSFRMGGNTFRMPEVEPFVRNSHGKSDLSGIGGNTLSIPEPEPFSGTAGGKGGSFGRGDSTVNIGEPEPFGGNSGGISGSFGVSGNGIPESEPFIGASGGKSGPFGLGRDAFSVPEPEPSGRNIAGGKGGITNDIFPFERNTFTGKKAYQPMLPGFPEVIIPDEFRDPCFHRVKAAFAKAYPSLPKLTEEITLIAVPMPRYVKDLPQYAYPTYSASGILYAPYRMPTTNYPLFVPFNASVEGKLELDRHPLLLPYPQLAASQPKYGREYPIYIPFSTKAVRAYPEHTPCGNDIWLPFQVGKKQFFRYRRFTLELPKVSSTIQNPNKLKGSALSALPSFTPISPIAPVILPVIPSFTPMIPTMTMPLVPMKYPSFIPPLKPMIPTIPMATKNDFGSTFGSPASIPLNSVSGGYTEFPSSSSISLNSGSGGYSGFPSPAGISLNSGSGGYSGFPSPAGISLNSGSGGYSGFPSPAGISLNSGYGGYSGFDSPAGISLNSGSGGYSGFDSPAGISLNSGSAGYSGFPSPAGISVDSGSGGYSGFGSSAGISLDSISGGYMGFPSPAGISLNSGSGGYMGFSSPAGISLDLGSAGYAGSQWAMQSAPVLSSGSFVYNNVYGNNPAFTQLSLQSVAEPAAINIHPSGSFSTINSAGKGSSQTPTSTKSMFVIVIFKSIF</sequence>
<accession>K1R0Z4</accession>
<evidence type="ECO:0000313" key="2">
    <source>
        <dbReference type="EMBL" id="EKC27416.1"/>
    </source>
</evidence>
<feature type="compositionally biased region" description="Gly residues" evidence="1">
    <location>
        <begin position="695"/>
        <end position="707"/>
    </location>
</feature>
<feature type="region of interest" description="Disordered" evidence="1">
    <location>
        <begin position="667"/>
        <end position="707"/>
    </location>
</feature>
<name>K1R0Z4_MAGGI</name>
<organism evidence="2">
    <name type="scientific">Magallana gigas</name>
    <name type="common">Pacific oyster</name>
    <name type="synonym">Crassostrea gigas</name>
    <dbReference type="NCBI Taxonomy" id="29159"/>
    <lineage>
        <taxon>Eukaryota</taxon>
        <taxon>Metazoa</taxon>
        <taxon>Spiralia</taxon>
        <taxon>Lophotrochozoa</taxon>
        <taxon>Mollusca</taxon>
        <taxon>Bivalvia</taxon>
        <taxon>Autobranchia</taxon>
        <taxon>Pteriomorphia</taxon>
        <taxon>Ostreida</taxon>
        <taxon>Ostreoidea</taxon>
        <taxon>Ostreidae</taxon>
        <taxon>Magallana</taxon>
    </lineage>
</organism>
<reference evidence="2" key="1">
    <citation type="journal article" date="2012" name="Nature">
        <title>The oyster genome reveals stress adaptation and complexity of shell formation.</title>
        <authorList>
            <person name="Zhang G."/>
            <person name="Fang X."/>
            <person name="Guo X."/>
            <person name="Li L."/>
            <person name="Luo R."/>
            <person name="Xu F."/>
            <person name="Yang P."/>
            <person name="Zhang L."/>
            <person name="Wang X."/>
            <person name="Qi H."/>
            <person name="Xiong Z."/>
            <person name="Que H."/>
            <person name="Xie Y."/>
            <person name="Holland P.W."/>
            <person name="Paps J."/>
            <person name="Zhu Y."/>
            <person name="Wu F."/>
            <person name="Chen Y."/>
            <person name="Wang J."/>
            <person name="Peng C."/>
            <person name="Meng J."/>
            <person name="Yang L."/>
            <person name="Liu J."/>
            <person name="Wen B."/>
            <person name="Zhang N."/>
            <person name="Huang Z."/>
            <person name="Zhu Q."/>
            <person name="Feng Y."/>
            <person name="Mount A."/>
            <person name="Hedgecock D."/>
            <person name="Xu Z."/>
            <person name="Liu Y."/>
            <person name="Domazet-Loso T."/>
            <person name="Du Y."/>
            <person name="Sun X."/>
            <person name="Zhang S."/>
            <person name="Liu B."/>
            <person name="Cheng P."/>
            <person name="Jiang X."/>
            <person name="Li J."/>
            <person name="Fan D."/>
            <person name="Wang W."/>
            <person name="Fu W."/>
            <person name="Wang T."/>
            <person name="Wang B."/>
            <person name="Zhang J."/>
            <person name="Peng Z."/>
            <person name="Li Y."/>
            <person name="Li N."/>
            <person name="Wang J."/>
            <person name="Chen M."/>
            <person name="He Y."/>
            <person name="Tan F."/>
            <person name="Song X."/>
            <person name="Zheng Q."/>
            <person name="Huang R."/>
            <person name="Yang H."/>
            <person name="Du X."/>
            <person name="Chen L."/>
            <person name="Yang M."/>
            <person name="Gaffney P.M."/>
            <person name="Wang S."/>
            <person name="Luo L."/>
            <person name="She Z."/>
            <person name="Ming Y."/>
            <person name="Huang W."/>
            <person name="Zhang S."/>
            <person name="Huang B."/>
            <person name="Zhang Y."/>
            <person name="Qu T."/>
            <person name="Ni P."/>
            <person name="Miao G."/>
            <person name="Wang J."/>
            <person name="Wang Q."/>
            <person name="Steinberg C.E."/>
            <person name="Wang H."/>
            <person name="Li N."/>
            <person name="Qian L."/>
            <person name="Zhang G."/>
            <person name="Li Y."/>
            <person name="Yang H."/>
            <person name="Liu X."/>
            <person name="Wang J."/>
            <person name="Yin Y."/>
            <person name="Wang J."/>
        </authorList>
    </citation>
    <scope>NUCLEOTIDE SEQUENCE [LARGE SCALE GENOMIC DNA]</scope>
    <source>
        <strain evidence="2">05x7-T-G4-1.051#20</strain>
    </source>
</reference>
<gene>
    <name evidence="2" type="ORF">CGI_10025406</name>
</gene>
<feature type="compositionally biased region" description="Gly residues" evidence="1">
    <location>
        <begin position="670"/>
        <end position="679"/>
    </location>
</feature>
<evidence type="ECO:0000256" key="1">
    <source>
        <dbReference type="SAM" id="MobiDB-lite"/>
    </source>
</evidence>
<dbReference type="InParanoid" id="K1R0Z4"/>
<proteinExistence type="predicted"/>